<evidence type="ECO:0000313" key="1">
    <source>
        <dbReference type="EMBL" id="SCJ76678.1"/>
    </source>
</evidence>
<protein>
    <submittedName>
        <fullName evidence="1">Uncharacterized protein</fullName>
    </submittedName>
</protein>
<gene>
    <name evidence="1" type="ORF">SAMEA3545359_01892</name>
</gene>
<accession>A0A1C6J3T2</accession>
<dbReference type="AlphaFoldDB" id="A0A1C6J3T2"/>
<dbReference type="EMBL" id="FMHG01000001">
    <property type="protein sequence ID" value="SCJ76678.1"/>
    <property type="molecule type" value="Genomic_DNA"/>
</dbReference>
<proteinExistence type="predicted"/>
<organism evidence="1">
    <name type="scientific">uncultured Anaerotruncus sp</name>
    <dbReference type="NCBI Taxonomy" id="905011"/>
    <lineage>
        <taxon>Bacteria</taxon>
        <taxon>Bacillati</taxon>
        <taxon>Bacillota</taxon>
        <taxon>Clostridia</taxon>
        <taxon>Eubacteriales</taxon>
        <taxon>Oscillospiraceae</taxon>
        <taxon>Anaerotruncus</taxon>
        <taxon>environmental samples</taxon>
    </lineage>
</organism>
<sequence length="203" mass="22629">MPKKVKRTVQTHSYKMSPNVKHFVWTMLLAAIAAVVVLAISTALHALKGDANLVSLEEFDASYTKICEERGLTAAAQRQAEGKQGKEELYQYKIATEQGDLLLKVQLNDDGKVISANYQWPTGQTDLNAVAQYAPPLFLALDKTLPVEGSGEVIDALQDDKFKKKKDKDDTGDTWEYSREKIHYLYYTDDSYCALFVSNLAGA</sequence>
<name>A0A1C6J3T2_9FIRM</name>
<reference evidence="1" key="1">
    <citation type="submission" date="2015-09" db="EMBL/GenBank/DDBJ databases">
        <authorList>
            <consortium name="Pathogen Informatics"/>
        </authorList>
    </citation>
    <scope>NUCLEOTIDE SEQUENCE</scope>
    <source>
        <strain evidence="1">2789STDY5834896</strain>
    </source>
</reference>